<evidence type="ECO:0000256" key="8">
    <source>
        <dbReference type="PROSITE-ProRule" id="PRU00169"/>
    </source>
</evidence>
<dbReference type="Proteomes" id="UP000077355">
    <property type="component" value="Unassembled WGS sequence"/>
</dbReference>
<feature type="coiled-coil region" evidence="9">
    <location>
        <begin position="114"/>
        <end position="141"/>
    </location>
</feature>
<dbReference type="PROSITE" id="PS01124">
    <property type="entry name" value="HTH_ARAC_FAMILY_2"/>
    <property type="match status" value="1"/>
</dbReference>
<evidence type="ECO:0000313" key="12">
    <source>
        <dbReference type="EMBL" id="OAB43937.1"/>
    </source>
</evidence>
<comment type="subcellular location">
    <subcellularLocation>
        <location evidence="1">Cytoplasm</location>
    </subcellularLocation>
</comment>
<name>A0A168LWJ0_9BACL</name>
<dbReference type="AlphaFoldDB" id="A0A168LWJ0"/>
<dbReference type="RefSeq" id="WP_068651152.1">
    <property type="nucleotide sequence ID" value="NZ_CP043611.1"/>
</dbReference>
<dbReference type="SUPFAM" id="SSF46689">
    <property type="entry name" value="Homeodomain-like"/>
    <property type="match status" value="2"/>
</dbReference>
<keyword evidence="6" id="KW-0238">DNA-binding</keyword>
<keyword evidence="7" id="KW-0804">Transcription</keyword>
<evidence type="ECO:0000256" key="7">
    <source>
        <dbReference type="ARBA" id="ARBA00023163"/>
    </source>
</evidence>
<keyword evidence="13" id="KW-1185">Reference proteome</keyword>
<dbReference type="CDD" id="cd17536">
    <property type="entry name" value="REC_YesN-like"/>
    <property type="match status" value="1"/>
</dbReference>
<feature type="domain" description="HTH araC/xylS-type" evidence="10">
    <location>
        <begin position="448"/>
        <end position="546"/>
    </location>
</feature>
<feature type="modified residue" description="4-aspartylphosphate" evidence="8">
    <location>
        <position position="55"/>
    </location>
</feature>
<evidence type="ECO:0000256" key="1">
    <source>
        <dbReference type="ARBA" id="ARBA00004496"/>
    </source>
</evidence>
<dbReference type="SMART" id="SM00342">
    <property type="entry name" value="HTH_ARAC"/>
    <property type="match status" value="1"/>
</dbReference>
<dbReference type="InterPro" id="IPR011006">
    <property type="entry name" value="CheY-like_superfamily"/>
</dbReference>
<dbReference type="SUPFAM" id="SSF52172">
    <property type="entry name" value="CheY-like"/>
    <property type="match status" value="1"/>
</dbReference>
<evidence type="ECO:0000259" key="11">
    <source>
        <dbReference type="PROSITE" id="PS50110"/>
    </source>
</evidence>
<dbReference type="Gene3D" id="1.10.10.60">
    <property type="entry name" value="Homeodomain-like"/>
    <property type="match status" value="2"/>
</dbReference>
<evidence type="ECO:0000256" key="9">
    <source>
        <dbReference type="SAM" id="Coils"/>
    </source>
</evidence>
<dbReference type="GO" id="GO:0043565">
    <property type="term" value="F:sequence-specific DNA binding"/>
    <property type="evidence" value="ECO:0007669"/>
    <property type="project" value="InterPro"/>
</dbReference>
<sequence length="549" mass="63964">MYKLMIVEDEPTIRAGLKQYFPWSELGVNTIVEAENGKEGITIALRERPDLVITDIRMPEVDGLEMIEQLRTALPDTVFVLLTGYSDFAYAQKAIRIGGIQSYLLKPLEYEESLASLQECLKVLELRRQEHQSRFELEQEAKEAITLLHSQFLKHLLEDQVELQPDMLQRLCGFESKNYMFYSIVVSNIPMPDSIHGTNMRWKQLAERLVSDVAASLLSHDSRRQILTYYHKSKLYTLTIFEGPDSIRFDTQIELQVHTILNQLNLLQLPATMYMAMGQPLSQLSEAGISLQHVDKALYKRFSQPGRYLFLEQGLQSSSDVSKEVASHLVLLESHLILEGLEKGDSTQTRKLMNQLADESRMKLPNVSNDEWLAFLQEIINVTLRFAHKHGIAVEGVYSDKLLTLTFVDDFQTIDHLFDWLFEWIIHLNTVYQQQNQLSIPKDVLIFEQIKNFIEHHIDQELTLQMVADRFFYNPSYLSRLFKTKLNKNYMTFVTEIRIHYAQQCLKDPKYLVTDVCNMCGYKSYKHFVKMFRSVTQMTPSDYRKQLGW</sequence>
<dbReference type="GO" id="GO:0000160">
    <property type="term" value="P:phosphorelay signal transduction system"/>
    <property type="evidence" value="ECO:0007669"/>
    <property type="project" value="UniProtKB-KW"/>
</dbReference>
<dbReference type="Pfam" id="PF12833">
    <property type="entry name" value="HTH_18"/>
    <property type="match status" value="1"/>
</dbReference>
<gene>
    <name evidence="12" type="ORF">PBAT_17090</name>
</gene>
<protein>
    <recommendedName>
        <fullName evidence="14">DNA-binding response regulator</fullName>
    </recommendedName>
</protein>
<evidence type="ECO:0000256" key="3">
    <source>
        <dbReference type="ARBA" id="ARBA00022553"/>
    </source>
</evidence>
<accession>A0A168LWJ0</accession>
<evidence type="ECO:0000259" key="10">
    <source>
        <dbReference type="PROSITE" id="PS01124"/>
    </source>
</evidence>
<dbReference type="InterPro" id="IPR051552">
    <property type="entry name" value="HptR"/>
</dbReference>
<dbReference type="GO" id="GO:0003700">
    <property type="term" value="F:DNA-binding transcription factor activity"/>
    <property type="evidence" value="ECO:0007669"/>
    <property type="project" value="InterPro"/>
</dbReference>
<keyword evidence="2" id="KW-0963">Cytoplasm</keyword>
<dbReference type="InterPro" id="IPR018062">
    <property type="entry name" value="HTH_AraC-typ_CS"/>
</dbReference>
<evidence type="ECO:0000313" key="13">
    <source>
        <dbReference type="Proteomes" id="UP000077355"/>
    </source>
</evidence>
<dbReference type="InterPro" id="IPR001789">
    <property type="entry name" value="Sig_transdc_resp-reg_receiver"/>
</dbReference>
<dbReference type="OrthoDB" id="9794370at2"/>
<dbReference type="SMART" id="SM00448">
    <property type="entry name" value="REC"/>
    <property type="match status" value="1"/>
</dbReference>
<evidence type="ECO:0000256" key="2">
    <source>
        <dbReference type="ARBA" id="ARBA00022490"/>
    </source>
</evidence>
<keyword evidence="4" id="KW-0902">Two-component regulatory system</keyword>
<dbReference type="PROSITE" id="PS50110">
    <property type="entry name" value="RESPONSE_REGULATORY"/>
    <property type="match status" value="1"/>
</dbReference>
<dbReference type="PROSITE" id="PS00041">
    <property type="entry name" value="HTH_ARAC_FAMILY_1"/>
    <property type="match status" value="1"/>
</dbReference>
<keyword evidence="3 8" id="KW-0597">Phosphoprotein</keyword>
<feature type="domain" description="Response regulatory" evidence="11">
    <location>
        <begin position="3"/>
        <end position="121"/>
    </location>
</feature>
<dbReference type="InterPro" id="IPR018060">
    <property type="entry name" value="HTH_AraC"/>
</dbReference>
<dbReference type="Gene3D" id="3.40.50.2300">
    <property type="match status" value="1"/>
</dbReference>
<evidence type="ECO:0000256" key="5">
    <source>
        <dbReference type="ARBA" id="ARBA00023015"/>
    </source>
</evidence>
<dbReference type="GO" id="GO:0005737">
    <property type="term" value="C:cytoplasm"/>
    <property type="evidence" value="ECO:0007669"/>
    <property type="project" value="UniProtKB-SubCell"/>
</dbReference>
<comment type="caution">
    <text evidence="12">The sequence shown here is derived from an EMBL/GenBank/DDBJ whole genome shotgun (WGS) entry which is preliminary data.</text>
</comment>
<keyword evidence="5" id="KW-0805">Transcription regulation</keyword>
<dbReference type="PANTHER" id="PTHR42713">
    <property type="entry name" value="HISTIDINE KINASE-RELATED"/>
    <property type="match status" value="1"/>
</dbReference>
<dbReference type="InterPro" id="IPR009057">
    <property type="entry name" value="Homeodomain-like_sf"/>
</dbReference>
<evidence type="ECO:0000256" key="6">
    <source>
        <dbReference type="ARBA" id="ARBA00023125"/>
    </source>
</evidence>
<dbReference type="EMBL" id="LVJI01000024">
    <property type="protein sequence ID" value="OAB43937.1"/>
    <property type="molecule type" value="Genomic_DNA"/>
</dbReference>
<evidence type="ECO:0008006" key="14">
    <source>
        <dbReference type="Google" id="ProtNLM"/>
    </source>
</evidence>
<proteinExistence type="predicted"/>
<organism evidence="12 13">
    <name type="scientific">Paenibacillus antarcticus</name>
    <dbReference type="NCBI Taxonomy" id="253703"/>
    <lineage>
        <taxon>Bacteria</taxon>
        <taxon>Bacillati</taxon>
        <taxon>Bacillota</taxon>
        <taxon>Bacilli</taxon>
        <taxon>Bacillales</taxon>
        <taxon>Paenibacillaceae</taxon>
        <taxon>Paenibacillus</taxon>
    </lineage>
</organism>
<dbReference type="PANTHER" id="PTHR42713:SF3">
    <property type="entry name" value="TRANSCRIPTIONAL REGULATORY PROTEIN HPTR"/>
    <property type="match status" value="1"/>
</dbReference>
<reference evidence="12 13" key="1">
    <citation type="submission" date="2016-03" db="EMBL/GenBank/DDBJ databases">
        <title>Draft genome sequence of Paenibacillus antarcticus CECT 5836.</title>
        <authorList>
            <person name="Shin S.-K."/>
            <person name="Yi H."/>
        </authorList>
    </citation>
    <scope>NUCLEOTIDE SEQUENCE [LARGE SCALE GENOMIC DNA]</scope>
    <source>
        <strain evidence="12 13">CECT 5836</strain>
    </source>
</reference>
<keyword evidence="9" id="KW-0175">Coiled coil</keyword>
<evidence type="ECO:0000256" key="4">
    <source>
        <dbReference type="ARBA" id="ARBA00023012"/>
    </source>
</evidence>
<dbReference type="Pfam" id="PF00072">
    <property type="entry name" value="Response_reg"/>
    <property type="match status" value="1"/>
</dbReference>